<dbReference type="Proteomes" id="UP000279236">
    <property type="component" value="Unassembled WGS sequence"/>
</dbReference>
<dbReference type="OrthoDB" id="5954308at2759"/>
<dbReference type="RefSeq" id="XP_028475531.1">
    <property type="nucleotide sequence ID" value="XM_028624459.1"/>
</dbReference>
<sequence length="178" mass="19036">MGLDLTLSTYALIGGSVVTSNVLFSNISTTAVGVVPLLNGRFGPIDIRVKDKVDIWTQFFKKASVTALASVALTAACSTVVYLNHPSAFVRKLSVTGAICSALVVPYTVLFLAPTNSELFDIHKSGDLDTGVAGDENPRAKHANALLDKWEKLHNVRYLAFISGWALALTALVMDNRA</sequence>
<dbReference type="Pfam" id="PF08592">
    <property type="entry name" value="Anthrone_oxy"/>
    <property type="match status" value="1"/>
</dbReference>
<keyword evidence="1" id="KW-0472">Membrane</keyword>
<feature type="transmembrane region" description="Helical" evidence="1">
    <location>
        <begin position="156"/>
        <end position="174"/>
    </location>
</feature>
<dbReference type="InterPro" id="IPR013901">
    <property type="entry name" value="Anthrone_oxy"/>
</dbReference>
<dbReference type="EMBL" id="RSCE01000008">
    <property type="protein sequence ID" value="RSH80584.1"/>
    <property type="molecule type" value="Genomic_DNA"/>
</dbReference>
<accession>A0A427XP37</accession>
<proteinExistence type="predicted"/>
<protein>
    <recommendedName>
        <fullName evidence="4">DUF1772 domain-containing protein</fullName>
    </recommendedName>
</protein>
<keyword evidence="1" id="KW-1133">Transmembrane helix</keyword>
<dbReference type="PANTHER" id="PTHR36535">
    <property type="entry name" value="YALI0E30327P"/>
    <property type="match status" value="1"/>
</dbReference>
<dbReference type="PANTHER" id="PTHR36535:SF1">
    <property type="entry name" value="DUF1772 DOMAIN-CONTAINING PROTEIN"/>
    <property type="match status" value="1"/>
</dbReference>
<evidence type="ECO:0000313" key="2">
    <source>
        <dbReference type="EMBL" id="RSH80584.1"/>
    </source>
</evidence>
<dbReference type="AlphaFoldDB" id="A0A427XP37"/>
<feature type="transmembrane region" description="Helical" evidence="1">
    <location>
        <begin position="95"/>
        <end position="113"/>
    </location>
</feature>
<feature type="transmembrane region" description="Helical" evidence="1">
    <location>
        <begin position="63"/>
        <end position="83"/>
    </location>
</feature>
<dbReference type="GeneID" id="39593709"/>
<comment type="caution">
    <text evidence="2">The sequence shown here is derived from an EMBL/GenBank/DDBJ whole genome shotgun (WGS) entry which is preliminary data.</text>
</comment>
<evidence type="ECO:0000313" key="3">
    <source>
        <dbReference type="Proteomes" id="UP000279236"/>
    </source>
</evidence>
<keyword evidence="1" id="KW-0812">Transmembrane</keyword>
<evidence type="ECO:0000256" key="1">
    <source>
        <dbReference type="SAM" id="Phobius"/>
    </source>
</evidence>
<organism evidence="2 3">
    <name type="scientific">Apiotrichum porosum</name>
    <dbReference type="NCBI Taxonomy" id="105984"/>
    <lineage>
        <taxon>Eukaryota</taxon>
        <taxon>Fungi</taxon>
        <taxon>Dikarya</taxon>
        <taxon>Basidiomycota</taxon>
        <taxon>Agaricomycotina</taxon>
        <taxon>Tremellomycetes</taxon>
        <taxon>Trichosporonales</taxon>
        <taxon>Trichosporonaceae</taxon>
        <taxon>Apiotrichum</taxon>
    </lineage>
</organism>
<reference evidence="2 3" key="1">
    <citation type="submission" date="2018-11" db="EMBL/GenBank/DDBJ databases">
        <title>Genome sequence of Apiotrichum porosum DSM 27194.</title>
        <authorList>
            <person name="Aliyu H."/>
            <person name="Gorte O."/>
            <person name="Ochsenreither K."/>
        </authorList>
    </citation>
    <scope>NUCLEOTIDE SEQUENCE [LARGE SCALE GENOMIC DNA]</scope>
    <source>
        <strain evidence="2 3">DSM 27194</strain>
    </source>
</reference>
<gene>
    <name evidence="2" type="ORF">EHS24_009166</name>
</gene>
<evidence type="ECO:0008006" key="4">
    <source>
        <dbReference type="Google" id="ProtNLM"/>
    </source>
</evidence>
<keyword evidence="3" id="KW-1185">Reference proteome</keyword>
<name>A0A427XP37_9TREE</name>